<dbReference type="SUPFAM" id="SSF52540">
    <property type="entry name" value="P-loop containing nucleoside triphosphate hydrolases"/>
    <property type="match status" value="1"/>
</dbReference>
<dbReference type="RefSeq" id="WP_073048023.1">
    <property type="nucleotide sequence ID" value="NZ_FQZL01000006.1"/>
</dbReference>
<dbReference type="GO" id="GO:0016301">
    <property type="term" value="F:kinase activity"/>
    <property type="evidence" value="ECO:0007669"/>
    <property type="project" value="UniProtKB-KW"/>
</dbReference>
<gene>
    <name evidence="1" type="ORF">SAMN02745751_00988</name>
</gene>
<dbReference type="InterPro" id="IPR027417">
    <property type="entry name" value="P-loop_NTPase"/>
</dbReference>
<keyword evidence="1" id="KW-0808">Transferase</keyword>
<sequence length="170" mass="20227">MDRILVLGPCGAGKSHLGDKLGRKLKLPVYHLDSIFWNPGWVESDGDEFLKAINEIVARGKWIIDGNYTNYWGNRLDRCDAIILLDYSRRVCFYRTVMRILRGYNKVRSDMAEGCPERFDWEFLKYSWNFRKDKMYNLYEVLEKYKGEKKIYVFRKPSDLEVFIRTKSGK</sequence>
<evidence type="ECO:0000313" key="2">
    <source>
        <dbReference type="Proteomes" id="UP000184052"/>
    </source>
</evidence>
<dbReference type="AlphaFoldDB" id="A0A1M6DNP0"/>
<proteinExistence type="predicted"/>
<dbReference type="Gene3D" id="3.40.50.300">
    <property type="entry name" value="P-loop containing nucleotide triphosphate hydrolases"/>
    <property type="match status" value="1"/>
</dbReference>
<keyword evidence="2" id="KW-1185">Reference proteome</keyword>
<name>A0A1M6DNP0_9FIRM</name>
<reference evidence="1 2" key="1">
    <citation type="submission" date="2016-11" db="EMBL/GenBank/DDBJ databases">
        <authorList>
            <person name="Jaros S."/>
            <person name="Januszkiewicz K."/>
            <person name="Wedrychowicz H."/>
        </authorList>
    </citation>
    <scope>NUCLEOTIDE SEQUENCE [LARGE SCALE GENOMIC DNA]</scope>
    <source>
        <strain evidence="1 2">DSM 17477</strain>
    </source>
</reference>
<dbReference type="EMBL" id="FQZL01000006">
    <property type="protein sequence ID" value="SHI74877.1"/>
    <property type="molecule type" value="Genomic_DNA"/>
</dbReference>
<organism evidence="1 2">
    <name type="scientific">Dethiosulfatibacter aminovorans DSM 17477</name>
    <dbReference type="NCBI Taxonomy" id="1121476"/>
    <lineage>
        <taxon>Bacteria</taxon>
        <taxon>Bacillati</taxon>
        <taxon>Bacillota</taxon>
        <taxon>Tissierellia</taxon>
        <taxon>Dethiosulfatibacter</taxon>
    </lineage>
</organism>
<dbReference type="STRING" id="1121476.SAMN02745751_00988"/>
<dbReference type="PANTHER" id="PTHR37816">
    <property type="entry name" value="YALI0E33011P"/>
    <property type="match status" value="1"/>
</dbReference>
<dbReference type="OrthoDB" id="1201990at2"/>
<keyword evidence="1" id="KW-0418">Kinase</keyword>
<evidence type="ECO:0000313" key="1">
    <source>
        <dbReference type="EMBL" id="SHI74877.1"/>
    </source>
</evidence>
<dbReference type="PANTHER" id="PTHR37816:SF3">
    <property type="entry name" value="MODULATES DNA TOPOLOGY"/>
    <property type="match status" value="1"/>
</dbReference>
<dbReference type="InterPro" id="IPR052922">
    <property type="entry name" value="Cytidylate_Kinase-2"/>
</dbReference>
<protein>
    <submittedName>
        <fullName evidence="1">Adenylate kinase</fullName>
    </submittedName>
</protein>
<dbReference type="Proteomes" id="UP000184052">
    <property type="component" value="Unassembled WGS sequence"/>
</dbReference>
<accession>A0A1M6DNP0</accession>